<dbReference type="EMBL" id="NJHS01000007">
    <property type="protein sequence ID" value="PNK00643.1"/>
    <property type="molecule type" value="Genomic_DNA"/>
</dbReference>
<evidence type="ECO:0000313" key="8">
    <source>
        <dbReference type="EMBL" id="PNK00643.1"/>
    </source>
</evidence>
<comment type="similarity">
    <text evidence="2 6 7">Belongs to the citrate synthase family.</text>
</comment>
<dbReference type="InterPro" id="IPR019810">
    <property type="entry name" value="Citrate_synthase_AS"/>
</dbReference>
<evidence type="ECO:0000313" key="9">
    <source>
        <dbReference type="Proteomes" id="UP000236284"/>
    </source>
</evidence>
<dbReference type="PRINTS" id="PR00143">
    <property type="entry name" value="CITRTSNTHASE"/>
</dbReference>
<evidence type="ECO:0000256" key="1">
    <source>
        <dbReference type="ARBA" id="ARBA00005163"/>
    </source>
</evidence>
<sequence>MTVCEYKPGLEGIPAAQSSISYVDGQKGVLEYRGIRIEELAGKSTFLETAYLLIWGKLPTKEELVDFEKEIASHRRIKYRIRDMMKCFPESGHPMDALQASAAALGLFYSRRDLHNPVYIRDAVVRLIATIPTMVAAFQLMRKGNDPVKPRDDLNYAANFLYMLNEKEPDPLAARIFDICLILHVEHTMNASTFSARVTASTLTDPYAVVASAVGTLGGPLHGGANEEVIQMLEEIDSVDNVAPYLEDRLQKKAKIMGFGHRVYKVKDPRATILQDLALQLFDKFGSDKYYAIAQEVERIMTEKVGNKGIYPNVDFYSGLVYRKMGIPTDLFTPVFAIARVAGWLAHWKEQLEENRIFRPTQVYNGLHGIAYTAIDQR</sequence>
<gene>
    <name evidence="8" type="ORF">CEP15_02245</name>
</gene>
<evidence type="ECO:0000256" key="5">
    <source>
        <dbReference type="ARBA" id="ARBA00049288"/>
    </source>
</evidence>
<comment type="caution">
    <text evidence="8">The sequence shown here is derived from an EMBL/GenBank/DDBJ whole genome shotgun (WGS) entry which is preliminary data.</text>
</comment>
<dbReference type="InterPro" id="IPR016142">
    <property type="entry name" value="Citrate_synth-like_lrg_a-sub"/>
</dbReference>
<evidence type="ECO:0000256" key="4">
    <source>
        <dbReference type="ARBA" id="ARBA00022679"/>
    </source>
</evidence>
<dbReference type="InterPro" id="IPR036969">
    <property type="entry name" value="Citrate_synthase_sf"/>
</dbReference>
<evidence type="ECO:0000256" key="2">
    <source>
        <dbReference type="ARBA" id="ARBA00010566"/>
    </source>
</evidence>
<comment type="pathway">
    <text evidence="1">Carbohydrate metabolism; tricarboxylic acid cycle.</text>
</comment>
<dbReference type="PIRSF" id="PIRSF001369">
    <property type="entry name" value="Citrate_synth"/>
    <property type="match status" value="1"/>
</dbReference>
<accession>A0ABX4WQZ9</accession>
<proteinExistence type="inferred from homology"/>
<dbReference type="PANTHER" id="PTHR11739:SF4">
    <property type="entry name" value="CITRATE SYNTHASE, PEROXISOMAL"/>
    <property type="match status" value="1"/>
</dbReference>
<dbReference type="Gene3D" id="1.10.580.10">
    <property type="entry name" value="Citrate Synthase, domain 1"/>
    <property type="match status" value="1"/>
</dbReference>
<dbReference type="GO" id="GO:0036440">
    <property type="term" value="F:citrate synthase activity"/>
    <property type="evidence" value="ECO:0007669"/>
    <property type="project" value="UniProtKB-EC"/>
</dbReference>
<keyword evidence="3" id="KW-0816">Tricarboxylic acid cycle</keyword>
<dbReference type="PROSITE" id="PS00480">
    <property type="entry name" value="CITRATE_SYNTHASE"/>
    <property type="match status" value="1"/>
</dbReference>
<name>A0ABX4WQZ9_9CYAN</name>
<dbReference type="NCBIfam" id="TIGR01800">
    <property type="entry name" value="cit_synth_II"/>
    <property type="match status" value="1"/>
</dbReference>
<reference evidence="8 9" key="1">
    <citation type="submission" date="2017-06" db="EMBL/GenBank/DDBJ databases">
        <title>Genome variation in co-occurring toxic Cylindrospermopsis raciborskii strains determines phenotypic plasticity.</title>
        <authorList>
            <person name="Willis A."/>
            <person name="Woodhouse J."/>
            <person name="Ongley S."/>
            <person name="Jex A."/>
            <person name="Burford M."/>
            <person name="Neilan B."/>
        </authorList>
    </citation>
    <scope>NUCLEOTIDE SEQUENCE [LARGE SCALE GENOMIC DNA]</scope>
    <source>
        <strain evidence="8 9">C07</strain>
    </source>
</reference>
<evidence type="ECO:0000256" key="7">
    <source>
        <dbReference type="RuleBase" id="RU003406"/>
    </source>
</evidence>
<dbReference type="InterPro" id="IPR011278">
    <property type="entry name" value="2-MeCitrate/Citrate_synth_II"/>
</dbReference>
<dbReference type="SUPFAM" id="SSF48256">
    <property type="entry name" value="Citrate synthase"/>
    <property type="match status" value="1"/>
</dbReference>
<protein>
    <recommendedName>
        <fullName evidence="6">Citrate synthase</fullName>
    </recommendedName>
</protein>
<dbReference type="InterPro" id="IPR002020">
    <property type="entry name" value="Citrate_synthase"/>
</dbReference>
<dbReference type="Pfam" id="PF00285">
    <property type="entry name" value="Citrate_synt"/>
    <property type="match status" value="1"/>
</dbReference>
<dbReference type="InterPro" id="IPR024176">
    <property type="entry name" value="Citrate_synthase_bac-typ"/>
</dbReference>
<evidence type="ECO:0000256" key="6">
    <source>
        <dbReference type="PIRNR" id="PIRNR001369"/>
    </source>
</evidence>
<dbReference type="NCBIfam" id="NF010639">
    <property type="entry name" value="PRK14036.1"/>
    <property type="match status" value="1"/>
</dbReference>
<dbReference type="PANTHER" id="PTHR11739">
    <property type="entry name" value="CITRATE SYNTHASE"/>
    <property type="match status" value="1"/>
</dbReference>
<keyword evidence="4 6" id="KW-0808">Transferase</keyword>
<dbReference type="InterPro" id="IPR016143">
    <property type="entry name" value="Citrate_synth-like_sm_a-sub"/>
</dbReference>
<dbReference type="RefSeq" id="WP_102938476.1">
    <property type="nucleotide sequence ID" value="NZ_NJHS01000007.1"/>
</dbReference>
<keyword evidence="8" id="KW-0012">Acyltransferase</keyword>
<organism evidence="8 9">
    <name type="scientific">Cylindrospermopsis raciborskii C07</name>
    <dbReference type="NCBI Taxonomy" id="2014886"/>
    <lineage>
        <taxon>Bacteria</taxon>
        <taxon>Bacillati</taxon>
        <taxon>Cyanobacteriota</taxon>
        <taxon>Cyanophyceae</taxon>
        <taxon>Nostocales</taxon>
        <taxon>Aphanizomenonaceae</taxon>
        <taxon>Cylindrospermopsis</taxon>
    </lineage>
</organism>
<evidence type="ECO:0000256" key="3">
    <source>
        <dbReference type="ARBA" id="ARBA00022532"/>
    </source>
</evidence>
<dbReference type="Gene3D" id="1.10.230.10">
    <property type="entry name" value="Cytochrome P450-Terp, domain 2"/>
    <property type="match status" value="1"/>
</dbReference>
<keyword evidence="9" id="KW-1185">Reference proteome</keyword>
<comment type="catalytic activity">
    <reaction evidence="5">
        <text>oxaloacetate + acetyl-CoA + H2O = citrate + CoA + H(+)</text>
        <dbReference type="Rhea" id="RHEA:16845"/>
        <dbReference type="ChEBI" id="CHEBI:15377"/>
        <dbReference type="ChEBI" id="CHEBI:15378"/>
        <dbReference type="ChEBI" id="CHEBI:16452"/>
        <dbReference type="ChEBI" id="CHEBI:16947"/>
        <dbReference type="ChEBI" id="CHEBI:57287"/>
        <dbReference type="ChEBI" id="CHEBI:57288"/>
        <dbReference type="EC" id="2.3.3.16"/>
    </reaction>
</comment>
<dbReference type="Proteomes" id="UP000236284">
    <property type="component" value="Unassembled WGS sequence"/>
</dbReference>